<evidence type="ECO:0008006" key="4">
    <source>
        <dbReference type="Google" id="ProtNLM"/>
    </source>
</evidence>
<sequence length="213" mass="22992">MSRSDEQRMMDGLFWHGIPTLFRCPHDPDPANADIGLVGVPHSTGNGTTQRDQHLGPRAVRDISALGRRVHNDFGIDPWESCRIHDLGDVPLPRANDNEACIEAITDFYREVGEAGCRPVSIGGDHSITGGILQGVAGGGARLTGGEKACLLHFDAHTDAYHNIPHFLGAVKSAAHWAGYLVEGGHVDPEHSVQVGIRGNVRSLDWLEPSYAL</sequence>
<dbReference type="GO" id="GO:0033389">
    <property type="term" value="P:putrescine biosynthetic process from arginine, via agmatine"/>
    <property type="evidence" value="ECO:0007669"/>
    <property type="project" value="TreeGrafter"/>
</dbReference>
<dbReference type="PANTHER" id="PTHR11358">
    <property type="entry name" value="ARGINASE/AGMATINASE"/>
    <property type="match status" value="1"/>
</dbReference>
<proteinExistence type="predicted"/>
<dbReference type="Pfam" id="PF00491">
    <property type="entry name" value="Arginase"/>
    <property type="match status" value="1"/>
</dbReference>
<dbReference type="InterPro" id="IPR006035">
    <property type="entry name" value="Ureohydrolase"/>
</dbReference>
<dbReference type="PANTHER" id="PTHR11358:SF26">
    <property type="entry name" value="GUANIDINO ACID HYDROLASE, MITOCHONDRIAL"/>
    <property type="match status" value="1"/>
</dbReference>
<dbReference type="EMBL" id="UINC01100560">
    <property type="protein sequence ID" value="SVC60711.1"/>
    <property type="molecule type" value="Genomic_DNA"/>
</dbReference>
<dbReference type="GO" id="GO:0008783">
    <property type="term" value="F:agmatinase activity"/>
    <property type="evidence" value="ECO:0007669"/>
    <property type="project" value="TreeGrafter"/>
</dbReference>
<dbReference type="PROSITE" id="PS51409">
    <property type="entry name" value="ARGINASE_2"/>
    <property type="match status" value="1"/>
</dbReference>
<gene>
    <name evidence="3" type="ORF">METZ01_LOCUS313565</name>
</gene>
<keyword evidence="2" id="KW-0378">Hydrolase</keyword>
<dbReference type="Gene3D" id="3.40.800.10">
    <property type="entry name" value="Ureohydrolase domain"/>
    <property type="match status" value="1"/>
</dbReference>
<protein>
    <recommendedName>
        <fullName evidence="4">Agmatinase</fullName>
    </recommendedName>
</protein>
<feature type="non-terminal residue" evidence="3">
    <location>
        <position position="213"/>
    </location>
</feature>
<evidence type="ECO:0000256" key="1">
    <source>
        <dbReference type="ARBA" id="ARBA00022723"/>
    </source>
</evidence>
<dbReference type="InterPro" id="IPR023696">
    <property type="entry name" value="Ureohydrolase_dom_sf"/>
</dbReference>
<keyword evidence="1" id="KW-0479">Metal-binding</keyword>
<dbReference type="AlphaFoldDB" id="A0A382NM87"/>
<reference evidence="3" key="1">
    <citation type="submission" date="2018-05" db="EMBL/GenBank/DDBJ databases">
        <authorList>
            <person name="Lanie J.A."/>
            <person name="Ng W.-L."/>
            <person name="Kazmierczak K.M."/>
            <person name="Andrzejewski T.M."/>
            <person name="Davidsen T.M."/>
            <person name="Wayne K.J."/>
            <person name="Tettelin H."/>
            <person name="Glass J.I."/>
            <person name="Rusch D."/>
            <person name="Podicherti R."/>
            <person name="Tsui H.-C.T."/>
            <person name="Winkler M.E."/>
        </authorList>
    </citation>
    <scope>NUCLEOTIDE SEQUENCE</scope>
</reference>
<name>A0A382NM87_9ZZZZ</name>
<evidence type="ECO:0000256" key="2">
    <source>
        <dbReference type="ARBA" id="ARBA00022801"/>
    </source>
</evidence>
<accession>A0A382NM87</accession>
<dbReference type="GO" id="GO:0046872">
    <property type="term" value="F:metal ion binding"/>
    <property type="evidence" value="ECO:0007669"/>
    <property type="project" value="UniProtKB-KW"/>
</dbReference>
<dbReference type="SUPFAM" id="SSF52768">
    <property type="entry name" value="Arginase/deacetylase"/>
    <property type="match status" value="1"/>
</dbReference>
<evidence type="ECO:0000313" key="3">
    <source>
        <dbReference type="EMBL" id="SVC60711.1"/>
    </source>
</evidence>
<organism evidence="3">
    <name type="scientific">marine metagenome</name>
    <dbReference type="NCBI Taxonomy" id="408172"/>
    <lineage>
        <taxon>unclassified sequences</taxon>
        <taxon>metagenomes</taxon>
        <taxon>ecological metagenomes</taxon>
    </lineage>
</organism>